<dbReference type="SUPFAM" id="SSF48008">
    <property type="entry name" value="GntR ligand-binding domain-like"/>
    <property type="match status" value="1"/>
</dbReference>
<feature type="domain" description="HTH gntR-type" evidence="5">
    <location>
        <begin position="2"/>
        <end position="69"/>
    </location>
</feature>
<dbReference type="InterPro" id="IPR008920">
    <property type="entry name" value="TF_FadR/GntR_C"/>
</dbReference>
<evidence type="ECO:0000313" key="6">
    <source>
        <dbReference type="EMBL" id="MBL0418905.1"/>
    </source>
</evidence>
<evidence type="ECO:0000313" key="7">
    <source>
        <dbReference type="Proteomes" id="UP000613011"/>
    </source>
</evidence>
<dbReference type="AlphaFoldDB" id="A0A936ZQ19"/>
<evidence type="ECO:0000256" key="3">
    <source>
        <dbReference type="ARBA" id="ARBA00023163"/>
    </source>
</evidence>
<evidence type="ECO:0000256" key="4">
    <source>
        <dbReference type="SAM" id="MobiDB-lite"/>
    </source>
</evidence>
<dbReference type="PANTHER" id="PTHR43537:SF51">
    <property type="entry name" value="HTH-TYPE TRANSCRIPTIONAL REGULATOR LGOR-RELATED"/>
    <property type="match status" value="1"/>
</dbReference>
<keyword evidence="7" id="KW-1185">Reference proteome</keyword>
<dbReference type="Pfam" id="PF07729">
    <property type="entry name" value="FCD"/>
    <property type="match status" value="1"/>
</dbReference>
<name>A0A936ZQ19_9BURK</name>
<feature type="region of interest" description="Disordered" evidence="4">
    <location>
        <begin position="216"/>
        <end position="236"/>
    </location>
</feature>
<accession>A0A936ZQ19</accession>
<sequence length="236" mass="25702">MAKQIESVVESLRSRIVAGQYAPGQRLLELSLSAELGTSRTPIRLAFEELEKEGLVERLPTRGFRVRAFDADEIAEAVDVRGVLEGMAARLVAERGPTPEVLAALRSCVDEGESLLQATRDGAHPLDGPAWIAMNARFHAALVGACGNRALMSALEHVARRPLASAAALTLPGTVPRLEQRFIERAQQDHADLVSALEARQAVRAEALMREHAYRSRENKRLLRSGTPPSMPVDGF</sequence>
<dbReference type="GO" id="GO:0003700">
    <property type="term" value="F:DNA-binding transcription factor activity"/>
    <property type="evidence" value="ECO:0007669"/>
    <property type="project" value="InterPro"/>
</dbReference>
<dbReference type="InterPro" id="IPR000524">
    <property type="entry name" value="Tscrpt_reg_HTH_GntR"/>
</dbReference>
<dbReference type="InterPro" id="IPR036388">
    <property type="entry name" value="WH-like_DNA-bd_sf"/>
</dbReference>
<dbReference type="Proteomes" id="UP000613011">
    <property type="component" value="Unassembled WGS sequence"/>
</dbReference>
<dbReference type="Gene3D" id="1.10.10.10">
    <property type="entry name" value="Winged helix-like DNA-binding domain superfamily/Winged helix DNA-binding domain"/>
    <property type="match status" value="1"/>
</dbReference>
<dbReference type="GO" id="GO:0003677">
    <property type="term" value="F:DNA binding"/>
    <property type="evidence" value="ECO:0007669"/>
    <property type="project" value="UniProtKB-KW"/>
</dbReference>
<comment type="caution">
    <text evidence="6">The sequence shown here is derived from an EMBL/GenBank/DDBJ whole genome shotgun (WGS) entry which is preliminary data.</text>
</comment>
<dbReference type="SMART" id="SM00895">
    <property type="entry name" value="FCD"/>
    <property type="match status" value="1"/>
</dbReference>
<dbReference type="EMBL" id="JAEQNA010000001">
    <property type="protein sequence ID" value="MBL0418905.1"/>
    <property type="molecule type" value="Genomic_DNA"/>
</dbReference>
<evidence type="ECO:0000256" key="1">
    <source>
        <dbReference type="ARBA" id="ARBA00023015"/>
    </source>
</evidence>
<keyword evidence="1" id="KW-0805">Transcription regulation</keyword>
<dbReference type="RefSeq" id="WP_201681978.1">
    <property type="nucleotide sequence ID" value="NZ_JAEQNA010000001.1"/>
</dbReference>
<dbReference type="Pfam" id="PF00392">
    <property type="entry name" value="GntR"/>
    <property type="match status" value="1"/>
</dbReference>
<dbReference type="SUPFAM" id="SSF46785">
    <property type="entry name" value="Winged helix' DNA-binding domain"/>
    <property type="match status" value="1"/>
</dbReference>
<gene>
    <name evidence="6" type="ORF">JI739_00965</name>
</gene>
<proteinExistence type="predicted"/>
<keyword evidence="2" id="KW-0238">DNA-binding</keyword>
<dbReference type="InterPro" id="IPR011711">
    <property type="entry name" value="GntR_C"/>
</dbReference>
<evidence type="ECO:0000259" key="5">
    <source>
        <dbReference type="PROSITE" id="PS50949"/>
    </source>
</evidence>
<dbReference type="InterPro" id="IPR036390">
    <property type="entry name" value="WH_DNA-bd_sf"/>
</dbReference>
<reference evidence="6" key="1">
    <citation type="submission" date="2021-01" db="EMBL/GenBank/DDBJ databases">
        <title>Ramlibacter sp. strain AW1 16S ribosomal RNA gene Genome sequencing and assembly.</title>
        <authorList>
            <person name="Kang M."/>
        </authorList>
    </citation>
    <scope>NUCLEOTIDE SEQUENCE</scope>
    <source>
        <strain evidence="6">AW1</strain>
    </source>
</reference>
<evidence type="ECO:0000256" key="2">
    <source>
        <dbReference type="ARBA" id="ARBA00023125"/>
    </source>
</evidence>
<dbReference type="PROSITE" id="PS50949">
    <property type="entry name" value="HTH_GNTR"/>
    <property type="match status" value="1"/>
</dbReference>
<dbReference type="Gene3D" id="1.20.120.530">
    <property type="entry name" value="GntR ligand-binding domain-like"/>
    <property type="match status" value="1"/>
</dbReference>
<keyword evidence="3" id="KW-0804">Transcription</keyword>
<dbReference type="PANTHER" id="PTHR43537">
    <property type="entry name" value="TRANSCRIPTIONAL REGULATOR, GNTR FAMILY"/>
    <property type="match status" value="1"/>
</dbReference>
<organism evidence="6 7">
    <name type="scientific">Ramlibacter aurantiacus</name>
    <dbReference type="NCBI Taxonomy" id="2801330"/>
    <lineage>
        <taxon>Bacteria</taxon>
        <taxon>Pseudomonadati</taxon>
        <taxon>Pseudomonadota</taxon>
        <taxon>Betaproteobacteria</taxon>
        <taxon>Burkholderiales</taxon>
        <taxon>Comamonadaceae</taxon>
        <taxon>Ramlibacter</taxon>
    </lineage>
</organism>
<dbReference type="SMART" id="SM00345">
    <property type="entry name" value="HTH_GNTR"/>
    <property type="match status" value="1"/>
</dbReference>
<protein>
    <submittedName>
        <fullName evidence="6">GntR family transcriptional regulator</fullName>
    </submittedName>
</protein>